<feature type="domain" description="DUF7402" evidence="7">
    <location>
        <begin position="861"/>
        <end position="991"/>
    </location>
</feature>
<dbReference type="PANTHER" id="PTHR22762:SF89">
    <property type="entry name" value="ALPHA-XYLOSIDASE"/>
    <property type="match status" value="1"/>
</dbReference>
<dbReference type="InterPro" id="IPR013780">
    <property type="entry name" value="Glyco_hydro_b"/>
</dbReference>
<feature type="signal peptide" evidence="3">
    <location>
        <begin position="1"/>
        <end position="26"/>
    </location>
</feature>
<dbReference type="RefSeq" id="WP_106380404.1">
    <property type="nucleotide sequence ID" value="NZ_NIGF01000011.1"/>
</dbReference>
<comment type="caution">
    <text evidence="8">The sequence shown here is derived from an EMBL/GenBank/DDBJ whole genome shotgun (WGS) entry which is preliminary data.</text>
</comment>
<dbReference type="Pfam" id="PF01055">
    <property type="entry name" value="Glyco_hydro_31_2nd"/>
    <property type="match status" value="1"/>
</dbReference>
<evidence type="ECO:0000259" key="5">
    <source>
        <dbReference type="Pfam" id="PF17137"/>
    </source>
</evidence>
<accession>A0A2S8SRT8</accession>
<dbReference type="Gene3D" id="2.60.40.1180">
    <property type="entry name" value="Golgi alpha-mannosidase II"/>
    <property type="match status" value="2"/>
</dbReference>
<feature type="domain" description="DUF5110" evidence="5">
    <location>
        <begin position="628"/>
        <end position="698"/>
    </location>
</feature>
<evidence type="ECO:0000256" key="3">
    <source>
        <dbReference type="SAM" id="SignalP"/>
    </source>
</evidence>
<dbReference type="EMBL" id="NIGF01000011">
    <property type="protein sequence ID" value="PQV63523.1"/>
    <property type="molecule type" value="Genomic_DNA"/>
</dbReference>
<dbReference type="Pfam" id="PF17137">
    <property type="entry name" value="DUF5110"/>
    <property type="match status" value="1"/>
</dbReference>
<dbReference type="InterPro" id="IPR017853">
    <property type="entry name" value="GH"/>
</dbReference>
<dbReference type="SUPFAM" id="SSF51445">
    <property type="entry name" value="(Trans)glycosidases"/>
    <property type="match status" value="1"/>
</dbReference>
<dbReference type="GO" id="GO:0005975">
    <property type="term" value="P:carbohydrate metabolic process"/>
    <property type="evidence" value="ECO:0007669"/>
    <property type="project" value="InterPro"/>
</dbReference>
<dbReference type="Pfam" id="PF24135">
    <property type="entry name" value="DUF7402"/>
    <property type="match status" value="1"/>
</dbReference>
<organism evidence="8 9">
    <name type="scientific">Abditibacterium utsteinense</name>
    <dbReference type="NCBI Taxonomy" id="1960156"/>
    <lineage>
        <taxon>Bacteria</taxon>
        <taxon>Pseudomonadati</taxon>
        <taxon>Abditibacteriota</taxon>
        <taxon>Abditibacteriia</taxon>
        <taxon>Abditibacteriales</taxon>
        <taxon>Abditibacteriaceae</taxon>
        <taxon>Abditibacterium</taxon>
    </lineage>
</organism>
<evidence type="ECO:0000313" key="9">
    <source>
        <dbReference type="Proteomes" id="UP000237684"/>
    </source>
</evidence>
<dbReference type="InterPro" id="IPR033403">
    <property type="entry name" value="DUF5110"/>
</dbReference>
<keyword evidence="2" id="KW-0378">Hydrolase</keyword>
<evidence type="ECO:0000259" key="7">
    <source>
        <dbReference type="Pfam" id="PF24135"/>
    </source>
</evidence>
<name>A0A2S8SRT8_9BACT</name>
<proteinExistence type="inferred from homology"/>
<dbReference type="OrthoDB" id="176168at2"/>
<keyword evidence="9" id="KW-1185">Reference proteome</keyword>
<reference evidence="8 9" key="1">
    <citation type="journal article" date="2018" name="Syst. Appl. Microbiol.">
        <title>Abditibacterium utsteinense sp. nov., the first cultivated member of candidate phylum FBP, isolated from ice-free Antarctic soil samples.</title>
        <authorList>
            <person name="Tahon G."/>
            <person name="Tytgat B."/>
            <person name="Lebbe L."/>
            <person name="Carlier A."/>
            <person name="Willems A."/>
        </authorList>
    </citation>
    <scope>NUCLEOTIDE SEQUENCE [LARGE SCALE GENOMIC DNA]</scope>
    <source>
        <strain evidence="8 9">LMG 29911</strain>
    </source>
</reference>
<evidence type="ECO:0000259" key="6">
    <source>
        <dbReference type="Pfam" id="PF21365"/>
    </source>
</evidence>
<dbReference type="InterPro" id="IPR055826">
    <property type="entry name" value="DUF7402"/>
</dbReference>
<dbReference type="Proteomes" id="UP000237684">
    <property type="component" value="Unassembled WGS sequence"/>
</dbReference>
<dbReference type="GO" id="GO:0006491">
    <property type="term" value="P:N-glycan processing"/>
    <property type="evidence" value="ECO:0007669"/>
    <property type="project" value="TreeGrafter"/>
</dbReference>
<feature type="domain" description="Glycosyl hydrolase family 31 C-terminal" evidence="6">
    <location>
        <begin position="520"/>
        <end position="608"/>
    </location>
</feature>
<dbReference type="InterPro" id="IPR000322">
    <property type="entry name" value="Glyco_hydro_31_TIM"/>
</dbReference>
<protein>
    <submittedName>
        <fullName evidence="8">Uncharacterized protein</fullName>
    </submittedName>
</protein>
<evidence type="ECO:0000256" key="1">
    <source>
        <dbReference type="ARBA" id="ARBA00007806"/>
    </source>
</evidence>
<dbReference type="InParanoid" id="A0A2S8SRT8"/>
<dbReference type="CDD" id="cd06595">
    <property type="entry name" value="GH31_u1"/>
    <property type="match status" value="1"/>
</dbReference>
<dbReference type="InterPro" id="IPR048395">
    <property type="entry name" value="Glyco_hydro_31_C"/>
</dbReference>
<dbReference type="PANTHER" id="PTHR22762">
    <property type="entry name" value="ALPHA-GLUCOSIDASE"/>
    <property type="match status" value="1"/>
</dbReference>
<evidence type="ECO:0000313" key="8">
    <source>
        <dbReference type="EMBL" id="PQV63523.1"/>
    </source>
</evidence>
<comment type="similarity">
    <text evidence="1 2">Belongs to the glycosyl hydrolase 31 family.</text>
</comment>
<dbReference type="GO" id="GO:0090599">
    <property type="term" value="F:alpha-glucosidase activity"/>
    <property type="evidence" value="ECO:0007669"/>
    <property type="project" value="TreeGrafter"/>
</dbReference>
<evidence type="ECO:0000259" key="4">
    <source>
        <dbReference type="Pfam" id="PF01055"/>
    </source>
</evidence>
<dbReference type="SUPFAM" id="SSF51011">
    <property type="entry name" value="Glycosyl hydrolase domain"/>
    <property type="match status" value="1"/>
</dbReference>
<sequence>MNRSFLFSGAALALSWGGISTTSAVAAPKTVVKRAPKTVAVSNPIVIGAARFTVLTPNCIRLETARDGKFVDAPSLFAINRAARFDAFKIEKRGKSTTIDTGALRLTYTPDGQPFSADNLSATIRGGKSWTPGAKNPGNLGGTIRTLDGASGPVDLGQGVLSRDGWALIDNSRDPLLDGDWVKARPQNAGTDWYLLGYGHDYRAALKSLTTVGGGVPLPRKNVLGAWYSRYWPISSAEYRKFVDEYAQHDFPLDNMVLDMDWHRDGWTGWSWNRKLLPDAEQLLKDLHAQGLQTTLNLHPADGVAPSEDRYAAFMGALGEKASGQTVPFDAADKKQMNAFSREVLSPLRRDGVDFWWLDWQQYPQTRSITELTNLWWLNELLFRDTAQDGRRGVSFSRWAGWGDHRHPIHFSGDADTGWNMLAFEVPFTATAGNVGCFFWSHDIGGHYGNRNEESYTRWCQFGALSAALRSHSTRDATTDRRPWKYAKWAEDSMRVSFHLRSELFPYIYASVAQSTRESVPLTRPIYFDYPSEEAAYHNGQEYLFGDNLLVAPVVSPGIGPRRVAHQNVYFPGASQWFNVFSQEKYVGGSTALCAADIDEMPLFARGGVPIPMQPYTPRMTSAKLSTLRVRAFPGMEGKTGVSSLYEDDGDSDAYKNGAFAQTPLRYSRRGSAVEIGIGATHGKFAGQLKSRALQIELPATRRAVSATLGGQKLSIRYDAASATNTITIPARLISLATIVKINVADADFNALRNAAQARRMKGVTGQSFAPQSPRSLMQSALLNELSTSERNEALAVVGVGMVAQNQSPTFARGEVRDVFFAPPRVLDGDEARVETVSRSKASFKVGGQTVRFPEIFGSEDIAPSATISVSGSENGYGFRGATDKVLSGYPEDKTAEWSAGKKEGATLRLTWTIPQKINRVALYDRPNTTDNTTRSVLTFSDGTSIEVDALPNDGETPNEVRFPTKTVDWVEWKALEVRGENAGLSEIAVFQAP</sequence>
<dbReference type="Pfam" id="PF21365">
    <property type="entry name" value="Glyco_hydro_31_3rd"/>
    <property type="match status" value="1"/>
</dbReference>
<feature type="chain" id="PRO_5015499072" evidence="3">
    <location>
        <begin position="27"/>
        <end position="994"/>
    </location>
</feature>
<keyword evidence="2" id="KW-0326">Glycosidase</keyword>
<gene>
    <name evidence="8" type="ORF">B1R32_11184</name>
</gene>
<evidence type="ECO:0000256" key="2">
    <source>
        <dbReference type="RuleBase" id="RU361185"/>
    </source>
</evidence>
<feature type="domain" description="Glycoside hydrolase family 31 TIM barrel" evidence="4">
    <location>
        <begin position="217"/>
        <end position="510"/>
    </location>
</feature>
<dbReference type="Gene3D" id="3.20.20.80">
    <property type="entry name" value="Glycosidases"/>
    <property type="match status" value="1"/>
</dbReference>
<keyword evidence="3" id="KW-0732">Signal</keyword>
<dbReference type="AlphaFoldDB" id="A0A2S8SRT8"/>